<feature type="region of interest" description="Disordered" evidence="1">
    <location>
        <begin position="75"/>
        <end position="101"/>
    </location>
</feature>
<organism evidence="3">
    <name type="scientific">Lotharella globosa</name>
    <dbReference type="NCBI Taxonomy" id="91324"/>
    <lineage>
        <taxon>Eukaryota</taxon>
        <taxon>Sar</taxon>
        <taxon>Rhizaria</taxon>
        <taxon>Cercozoa</taxon>
        <taxon>Chlorarachniophyceae</taxon>
        <taxon>Lotharella</taxon>
    </lineage>
</organism>
<evidence type="ECO:0000259" key="2">
    <source>
        <dbReference type="PROSITE" id="PS50053"/>
    </source>
</evidence>
<reference evidence="3" key="1">
    <citation type="submission" date="2021-01" db="EMBL/GenBank/DDBJ databases">
        <authorList>
            <person name="Corre E."/>
            <person name="Pelletier E."/>
            <person name="Niang G."/>
            <person name="Scheremetjew M."/>
            <person name="Finn R."/>
            <person name="Kale V."/>
            <person name="Holt S."/>
            <person name="Cochrane G."/>
            <person name="Meng A."/>
            <person name="Brown T."/>
            <person name="Cohen L."/>
        </authorList>
    </citation>
    <scope>NUCLEOTIDE SEQUENCE</scope>
    <source>
        <strain evidence="3">CCCM811</strain>
    </source>
</reference>
<sequence length="161" mass="18557">MSEIEVKVVKPDGSSFSLRCNTQHMMRSVKRQIFTIEKIPFTDQKLYYKEKLLPDLKTIQELEITDGATIKLVNESVGDGDKEEEDLQKEREELVPVPKTDEEKQAYMRKLIINDQKGVTMLMEQLARDLQASKDEADDDDEDEDEDEGEEDRVEASKQAS</sequence>
<feature type="compositionally biased region" description="Basic and acidic residues" evidence="1">
    <location>
        <begin position="88"/>
        <end position="101"/>
    </location>
</feature>
<gene>
    <name evidence="3" type="ORF">LGLO00237_LOCUS18293</name>
</gene>
<feature type="domain" description="Ubiquitin-like" evidence="2">
    <location>
        <begin position="2"/>
        <end position="79"/>
    </location>
</feature>
<protein>
    <recommendedName>
        <fullName evidence="2">Ubiquitin-like domain-containing protein</fullName>
    </recommendedName>
</protein>
<dbReference type="InterPro" id="IPR029071">
    <property type="entry name" value="Ubiquitin-like_domsf"/>
</dbReference>
<dbReference type="EMBL" id="HBIV01025488">
    <property type="protein sequence ID" value="CAE0666681.1"/>
    <property type="molecule type" value="Transcribed_RNA"/>
</dbReference>
<feature type="compositionally biased region" description="Acidic residues" evidence="1">
    <location>
        <begin position="136"/>
        <end position="153"/>
    </location>
</feature>
<dbReference type="Gene3D" id="3.10.20.90">
    <property type="entry name" value="Phosphatidylinositol 3-kinase Catalytic Subunit, Chain A, domain 1"/>
    <property type="match status" value="1"/>
</dbReference>
<evidence type="ECO:0000313" key="3">
    <source>
        <dbReference type="EMBL" id="CAE0666681.1"/>
    </source>
</evidence>
<evidence type="ECO:0000256" key="1">
    <source>
        <dbReference type="SAM" id="MobiDB-lite"/>
    </source>
</evidence>
<dbReference type="Pfam" id="PF00240">
    <property type="entry name" value="ubiquitin"/>
    <property type="match status" value="1"/>
</dbReference>
<dbReference type="CDD" id="cd17039">
    <property type="entry name" value="Ubl_ubiquitin_like"/>
    <property type="match status" value="1"/>
</dbReference>
<dbReference type="InterPro" id="IPR000626">
    <property type="entry name" value="Ubiquitin-like_dom"/>
</dbReference>
<proteinExistence type="predicted"/>
<accession>A0A7S4DRW6</accession>
<name>A0A7S4DRW6_9EUKA</name>
<feature type="region of interest" description="Disordered" evidence="1">
    <location>
        <begin position="124"/>
        <end position="161"/>
    </location>
</feature>
<dbReference type="PROSITE" id="PS50053">
    <property type="entry name" value="UBIQUITIN_2"/>
    <property type="match status" value="1"/>
</dbReference>
<dbReference type="AlphaFoldDB" id="A0A7S4DRW6"/>
<dbReference type="SMART" id="SM00213">
    <property type="entry name" value="UBQ"/>
    <property type="match status" value="1"/>
</dbReference>
<dbReference type="SUPFAM" id="SSF54236">
    <property type="entry name" value="Ubiquitin-like"/>
    <property type="match status" value="1"/>
</dbReference>